<keyword evidence="4" id="KW-1185">Reference proteome</keyword>
<accession>A0ABT9E8Q1</accession>
<evidence type="ECO:0000313" key="4">
    <source>
        <dbReference type="Proteomes" id="UP001243009"/>
    </source>
</evidence>
<organism evidence="3 4">
    <name type="scientific">Paracraurococcus lichenis</name>
    <dbReference type="NCBI Taxonomy" id="3064888"/>
    <lineage>
        <taxon>Bacteria</taxon>
        <taxon>Pseudomonadati</taxon>
        <taxon>Pseudomonadota</taxon>
        <taxon>Alphaproteobacteria</taxon>
        <taxon>Acetobacterales</taxon>
        <taxon>Roseomonadaceae</taxon>
        <taxon>Paracraurococcus</taxon>
    </lineage>
</organism>
<dbReference type="SMART" id="SM00974">
    <property type="entry name" value="T5orf172"/>
    <property type="match status" value="1"/>
</dbReference>
<dbReference type="Pfam" id="PF10544">
    <property type="entry name" value="T5orf172"/>
    <property type="match status" value="1"/>
</dbReference>
<evidence type="ECO:0000313" key="3">
    <source>
        <dbReference type="EMBL" id="MDO9712555.1"/>
    </source>
</evidence>
<keyword evidence="1" id="KW-1133">Transmembrane helix</keyword>
<dbReference type="RefSeq" id="WP_305107411.1">
    <property type="nucleotide sequence ID" value="NZ_JAUTWS010000050.1"/>
</dbReference>
<keyword evidence="1" id="KW-0472">Membrane</keyword>
<feature type="domain" description="Bacteriophage T5 Orf172 DNA-binding" evidence="2">
    <location>
        <begin position="13"/>
        <end position="93"/>
    </location>
</feature>
<evidence type="ECO:0000259" key="2">
    <source>
        <dbReference type="SMART" id="SM00974"/>
    </source>
</evidence>
<dbReference type="Proteomes" id="UP001243009">
    <property type="component" value="Unassembled WGS sequence"/>
</dbReference>
<name>A0ABT9E8Q1_9PROT</name>
<keyword evidence="1" id="KW-0812">Transmembrane</keyword>
<dbReference type="EMBL" id="JAUTWS010000050">
    <property type="protein sequence ID" value="MDO9712555.1"/>
    <property type="molecule type" value="Genomic_DNA"/>
</dbReference>
<reference evidence="3 4" key="1">
    <citation type="submission" date="2023-08" db="EMBL/GenBank/DDBJ databases">
        <title>The draft genome sequence of Paracraurococcus sp. LOR1-02.</title>
        <authorList>
            <person name="Kingkaew E."/>
            <person name="Tanasupawat S."/>
        </authorList>
    </citation>
    <scope>NUCLEOTIDE SEQUENCE [LARGE SCALE GENOMIC DNA]</scope>
    <source>
        <strain evidence="3 4">LOR1-02</strain>
    </source>
</reference>
<proteinExistence type="predicted"/>
<feature type="transmembrane region" description="Helical" evidence="1">
    <location>
        <begin position="115"/>
        <end position="138"/>
    </location>
</feature>
<dbReference type="InterPro" id="IPR018306">
    <property type="entry name" value="Phage_T5_Orf172_DNA-bd"/>
</dbReference>
<comment type="caution">
    <text evidence="3">The sequence shown here is derived from an EMBL/GenBank/DDBJ whole genome shotgun (WGS) entry which is preliminary data.</text>
</comment>
<evidence type="ECO:0000256" key="1">
    <source>
        <dbReference type="SAM" id="Phobius"/>
    </source>
</evidence>
<protein>
    <submittedName>
        <fullName evidence="3">GIY-YIG nuclease family protein</fullName>
    </submittedName>
</protein>
<sequence>MTRTGYVYVLTNPAMPGMVKVGMTERHPYARAKELSAHTGVPSPFQVAWFAEVEVCAAVEAAVKSAMDRYRVNGRREFFSVTVPEAREAIERAAAGRLGRRGVPRPAGRLRRRGYARWGMGVVAARAALLLALALVALRWL</sequence>
<gene>
    <name evidence="3" type="ORF">Q7A36_29725</name>
</gene>